<gene>
    <name evidence="1" type="ORF">JI735_34690</name>
</gene>
<dbReference type="InterPro" id="IPR018540">
    <property type="entry name" value="Spo0E-like"/>
</dbReference>
<sequence length="56" mass="6548">MDQMNLQQAIEHKRAELNALPYILESGFTDEHIKLSTELDVLLNQFYQSTQKRVAK</sequence>
<dbReference type="SUPFAM" id="SSF140500">
    <property type="entry name" value="BAS1536-like"/>
    <property type="match status" value="1"/>
</dbReference>
<dbReference type="GO" id="GO:0046983">
    <property type="term" value="F:protein dimerization activity"/>
    <property type="evidence" value="ECO:0007669"/>
    <property type="project" value="InterPro"/>
</dbReference>
<name>A0A974PJE8_9BACL</name>
<dbReference type="Pfam" id="PF09388">
    <property type="entry name" value="SpoOE-like"/>
    <property type="match status" value="1"/>
</dbReference>
<dbReference type="AlphaFoldDB" id="A0A974PJE8"/>
<evidence type="ECO:0000313" key="2">
    <source>
        <dbReference type="Proteomes" id="UP000595841"/>
    </source>
</evidence>
<keyword evidence="2" id="KW-1185">Reference proteome</keyword>
<organism evidence="1 2">
    <name type="scientific">Paenibacillus sonchi</name>
    <dbReference type="NCBI Taxonomy" id="373687"/>
    <lineage>
        <taxon>Bacteria</taxon>
        <taxon>Bacillati</taxon>
        <taxon>Bacillota</taxon>
        <taxon>Bacilli</taxon>
        <taxon>Bacillales</taxon>
        <taxon>Paenibacillaceae</taxon>
        <taxon>Paenibacillus</taxon>
        <taxon>Paenibacillus sonchi group</taxon>
    </lineage>
</organism>
<dbReference type="RefSeq" id="WP_083886360.1">
    <property type="nucleotide sequence ID" value="NZ_CP068596.1"/>
</dbReference>
<protein>
    <submittedName>
        <fullName evidence="1">Aspartyl-phosphate phosphatase Spo0E family protein</fullName>
    </submittedName>
</protein>
<geneLocation type="plasmid" evidence="1 2">
    <name>unnamed1</name>
</geneLocation>
<dbReference type="EMBL" id="CP068596">
    <property type="protein sequence ID" value="QQZ64578.1"/>
    <property type="molecule type" value="Genomic_DNA"/>
</dbReference>
<dbReference type="InterPro" id="IPR037208">
    <property type="entry name" value="Spo0E-like_sf"/>
</dbReference>
<evidence type="ECO:0000313" key="1">
    <source>
        <dbReference type="EMBL" id="QQZ64578.1"/>
    </source>
</evidence>
<dbReference type="Gene3D" id="4.10.280.10">
    <property type="entry name" value="Helix-loop-helix DNA-binding domain"/>
    <property type="match status" value="1"/>
</dbReference>
<accession>A0A974PJE8</accession>
<dbReference type="InterPro" id="IPR036638">
    <property type="entry name" value="HLH_DNA-bd_sf"/>
</dbReference>
<dbReference type="Proteomes" id="UP000595841">
    <property type="component" value="Plasmid unnamed1"/>
</dbReference>
<dbReference type="KEGG" id="pson:JI735_34690"/>
<reference evidence="1 2" key="1">
    <citation type="submission" date="2021-01" db="EMBL/GenBank/DDBJ databases">
        <title>Whole genome sequence of Paenibacillus sonchi LMG 24727 for comparative genomics.</title>
        <authorList>
            <person name="Lee G."/>
            <person name="Kim M.-J."/>
            <person name="Lim K."/>
            <person name="Shin J.-H."/>
        </authorList>
    </citation>
    <scope>NUCLEOTIDE SEQUENCE [LARGE SCALE GENOMIC DNA]</scope>
    <source>
        <strain evidence="1 2">LMG 24727</strain>
        <plasmid evidence="1 2">unnamed1</plasmid>
    </source>
</reference>
<proteinExistence type="predicted"/>
<dbReference type="GO" id="GO:0043937">
    <property type="term" value="P:regulation of sporulation"/>
    <property type="evidence" value="ECO:0007669"/>
    <property type="project" value="InterPro"/>
</dbReference>
<keyword evidence="1" id="KW-0614">Plasmid</keyword>